<accession>A0A1Y1HKE4</accession>
<reference evidence="2 3" key="1">
    <citation type="journal article" date="2014" name="Nat. Commun.">
        <title>Klebsormidium flaccidum genome reveals primary factors for plant terrestrial adaptation.</title>
        <authorList>
            <person name="Hori K."/>
            <person name="Maruyama F."/>
            <person name="Fujisawa T."/>
            <person name="Togashi T."/>
            <person name="Yamamoto N."/>
            <person name="Seo M."/>
            <person name="Sato S."/>
            <person name="Yamada T."/>
            <person name="Mori H."/>
            <person name="Tajima N."/>
            <person name="Moriyama T."/>
            <person name="Ikeuchi M."/>
            <person name="Watanabe M."/>
            <person name="Wada H."/>
            <person name="Kobayashi K."/>
            <person name="Saito M."/>
            <person name="Masuda T."/>
            <person name="Sasaki-Sekimoto Y."/>
            <person name="Mashiguchi K."/>
            <person name="Awai K."/>
            <person name="Shimojima M."/>
            <person name="Masuda S."/>
            <person name="Iwai M."/>
            <person name="Nobusawa T."/>
            <person name="Narise T."/>
            <person name="Kondo S."/>
            <person name="Saito H."/>
            <person name="Sato R."/>
            <person name="Murakawa M."/>
            <person name="Ihara Y."/>
            <person name="Oshima-Yamada Y."/>
            <person name="Ohtaka K."/>
            <person name="Satoh M."/>
            <person name="Sonobe K."/>
            <person name="Ishii M."/>
            <person name="Ohtani R."/>
            <person name="Kanamori-Sato M."/>
            <person name="Honoki R."/>
            <person name="Miyazaki D."/>
            <person name="Mochizuki H."/>
            <person name="Umetsu J."/>
            <person name="Higashi K."/>
            <person name="Shibata D."/>
            <person name="Kamiya Y."/>
            <person name="Sato N."/>
            <person name="Nakamura Y."/>
            <person name="Tabata S."/>
            <person name="Ida S."/>
            <person name="Kurokawa K."/>
            <person name="Ohta H."/>
        </authorList>
    </citation>
    <scope>NUCLEOTIDE SEQUENCE [LARGE SCALE GENOMIC DNA]</scope>
    <source>
        <strain evidence="2 3">NIES-2285</strain>
    </source>
</reference>
<keyword evidence="3" id="KW-1185">Reference proteome</keyword>
<dbReference type="EMBL" id="DF236972">
    <property type="protein sequence ID" value="GAQ79050.1"/>
    <property type="molecule type" value="Genomic_DNA"/>
</dbReference>
<protein>
    <submittedName>
        <fullName evidence="2">Uncharacterized protein</fullName>
    </submittedName>
</protein>
<dbReference type="AlphaFoldDB" id="A0A1Y1HKE4"/>
<feature type="compositionally biased region" description="Basic and acidic residues" evidence="1">
    <location>
        <begin position="100"/>
        <end position="109"/>
    </location>
</feature>
<dbReference type="Proteomes" id="UP000054558">
    <property type="component" value="Unassembled WGS sequence"/>
</dbReference>
<feature type="region of interest" description="Disordered" evidence="1">
    <location>
        <begin position="24"/>
        <end position="47"/>
    </location>
</feature>
<feature type="compositionally biased region" description="Low complexity" evidence="1">
    <location>
        <begin position="127"/>
        <end position="136"/>
    </location>
</feature>
<gene>
    <name evidence="2" type="ORF">KFL_000230290</name>
</gene>
<dbReference type="OrthoDB" id="2743634at2759"/>
<dbReference type="CDD" id="cd14686">
    <property type="entry name" value="bZIP"/>
    <property type="match status" value="1"/>
</dbReference>
<sequence length="231" mass="24173">MAEQTSTTPSILSFFPPAAAAVTPGGNGAANVQPAGTSAPVAGSVPAATPPMFNLKQFAFAANGSHRADAFSPETGKALAATPTTGSELIEELRSTNKKLEAENSKLKTENASLKRKLNSNQGAGAGSAAVAGPPAKKQKPVDGNKLFAKWGKALVKAVPREKFDNCDWGGQSKKVVVTEQGMLQEIFMALFDGKGVLIQPTKDNKLTSVVTIRRFDTFDAVQELFGAQNI</sequence>
<proteinExistence type="predicted"/>
<evidence type="ECO:0000256" key="1">
    <source>
        <dbReference type="SAM" id="MobiDB-lite"/>
    </source>
</evidence>
<evidence type="ECO:0000313" key="2">
    <source>
        <dbReference type="EMBL" id="GAQ79050.1"/>
    </source>
</evidence>
<organism evidence="2 3">
    <name type="scientific">Klebsormidium nitens</name>
    <name type="common">Green alga</name>
    <name type="synonym">Ulothrix nitens</name>
    <dbReference type="NCBI Taxonomy" id="105231"/>
    <lineage>
        <taxon>Eukaryota</taxon>
        <taxon>Viridiplantae</taxon>
        <taxon>Streptophyta</taxon>
        <taxon>Klebsormidiophyceae</taxon>
        <taxon>Klebsormidiales</taxon>
        <taxon>Klebsormidiaceae</taxon>
        <taxon>Klebsormidium</taxon>
    </lineage>
</organism>
<evidence type="ECO:0000313" key="3">
    <source>
        <dbReference type="Proteomes" id="UP000054558"/>
    </source>
</evidence>
<name>A0A1Y1HKE4_KLENI</name>
<feature type="region of interest" description="Disordered" evidence="1">
    <location>
        <begin position="100"/>
        <end position="142"/>
    </location>
</feature>